<protein>
    <submittedName>
        <fullName evidence="2">Uncharacterized protein</fullName>
    </submittedName>
</protein>
<dbReference type="GeneID" id="17317771"/>
<feature type="region of interest" description="Disordered" evidence="1">
    <location>
        <begin position="124"/>
        <end position="158"/>
    </location>
</feature>
<dbReference type="RefSeq" id="XP_005710046.1">
    <property type="nucleotide sequence ID" value="XM_005709989.1"/>
</dbReference>
<evidence type="ECO:0000313" key="2">
    <source>
        <dbReference type="EMBL" id="CDF39752.1"/>
    </source>
</evidence>
<accession>R7QMK9</accession>
<reference evidence="3" key="1">
    <citation type="journal article" date="2013" name="Proc. Natl. Acad. Sci. U.S.A.">
        <title>Genome structure and metabolic features in the red seaweed Chondrus crispus shed light on evolution of the Archaeplastida.</title>
        <authorList>
            <person name="Collen J."/>
            <person name="Porcel B."/>
            <person name="Carre W."/>
            <person name="Ball S.G."/>
            <person name="Chaparro C."/>
            <person name="Tonon T."/>
            <person name="Barbeyron T."/>
            <person name="Michel G."/>
            <person name="Noel B."/>
            <person name="Valentin K."/>
            <person name="Elias M."/>
            <person name="Artiguenave F."/>
            <person name="Arun A."/>
            <person name="Aury J.M."/>
            <person name="Barbosa-Neto J.F."/>
            <person name="Bothwell J.H."/>
            <person name="Bouget F.Y."/>
            <person name="Brillet L."/>
            <person name="Cabello-Hurtado F."/>
            <person name="Capella-Gutierrez S."/>
            <person name="Charrier B."/>
            <person name="Cladiere L."/>
            <person name="Cock J.M."/>
            <person name="Coelho S.M."/>
            <person name="Colleoni C."/>
            <person name="Czjzek M."/>
            <person name="Da Silva C."/>
            <person name="Delage L."/>
            <person name="Denoeud F."/>
            <person name="Deschamps P."/>
            <person name="Dittami S.M."/>
            <person name="Gabaldon T."/>
            <person name="Gachon C.M."/>
            <person name="Groisillier A."/>
            <person name="Herve C."/>
            <person name="Jabbari K."/>
            <person name="Katinka M."/>
            <person name="Kloareg B."/>
            <person name="Kowalczyk N."/>
            <person name="Labadie K."/>
            <person name="Leblanc C."/>
            <person name="Lopez P.J."/>
            <person name="McLachlan D.H."/>
            <person name="Meslet-Cladiere L."/>
            <person name="Moustafa A."/>
            <person name="Nehr Z."/>
            <person name="Nyvall Collen P."/>
            <person name="Panaud O."/>
            <person name="Partensky F."/>
            <person name="Poulain J."/>
            <person name="Rensing S.A."/>
            <person name="Rousvoal S."/>
            <person name="Samson G."/>
            <person name="Symeonidi A."/>
            <person name="Weissenbach J."/>
            <person name="Zambounis A."/>
            <person name="Wincker P."/>
            <person name="Boyen C."/>
        </authorList>
    </citation>
    <scope>NUCLEOTIDE SEQUENCE [LARGE SCALE GENOMIC DNA]</scope>
    <source>
        <strain evidence="3">cv. Stackhouse</strain>
    </source>
</reference>
<dbReference type="KEGG" id="ccp:CHC_T00006792001"/>
<organism evidence="2 3">
    <name type="scientific">Chondrus crispus</name>
    <name type="common">Carrageen Irish moss</name>
    <name type="synonym">Polymorpha crispa</name>
    <dbReference type="NCBI Taxonomy" id="2769"/>
    <lineage>
        <taxon>Eukaryota</taxon>
        <taxon>Rhodophyta</taxon>
        <taxon>Florideophyceae</taxon>
        <taxon>Rhodymeniophycidae</taxon>
        <taxon>Gigartinales</taxon>
        <taxon>Gigartinaceae</taxon>
        <taxon>Chondrus</taxon>
    </lineage>
</organism>
<dbReference type="Proteomes" id="UP000012073">
    <property type="component" value="Unassembled WGS sequence"/>
</dbReference>
<evidence type="ECO:0000313" key="3">
    <source>
        <dbReference type="Proteomes" id="UP000012073"/>
    </source>
</evidence>
<dbReference type="EMBL" id="HG002070">
    <property type="protein sequence ID" value="CDF39752.1"/>
    <property type="molecule type" value="Genomic_DNA"/>
</dbReference>
<gene>
    <name evidence="2" type="ORF">CHC_T00006792001</name>
</gene>
<sequence>MRGSGCLELQLVDLSLQCGSQFTVWFSFQLERDLVAIPFPHIRPHRSSIDRPSTRFSFQGRNDRFDLNGYSYPAIHSSSPSSPATCHSSTKHSCLLLTSTCKRHHGHVKSLLPGQRHWQRAERAPLGPHHIQSRHSHPRRGDQRRYSGRAQGHRPAGKRRELAALAMASAQLVHHRTRSHPLPAGQRAEAGHVRPRLGPRLCPQVARRVAEVLHLDAGEGCVQGRGHRRPG</sequence>
<evidence type="ECO:0000256" key="1">
    <source>
        <dbReference type="SAM" id="MobiDB-lite"/>
    </source>
</evidence>
<name>R7QMK9_CHOCR</name>
<proteinExistence type="predicted"/>
<dbReference type="AlphaFoldDB" id="R7QMK9"/>
<dbReference type="Gramene" id="CDF39752">
    <property type="protein sequence ID" value="CDF39752"/>
    <property type="gene ID" value="CHC_T00006792001"/>
</dbReference>
<keyword evidence="3" id="KW-1185">Reference proteome</keyword>